<dbReference type="Gene3D" id="3.90.550.10">
    <property type="entry name" value="Spore Coat Polysaccharide Biosynthesis Protein SpsA, Chain A"/>
    <property type="match status" value="1"/>
</dbReference>
<dbReference type="CDD" id="cd04196">
    <property type="entry name" value="GT_2_like_d"/>
    <property type="match status" value="1"/>
</dbReference>
<dbReference type="EMBL" id="CP041235">
    <property type="protein sequence ID" value="QOP42636.1"/>
    <property type="molecule type" value="Genomic_DNA"/>
</dbReference>
<dbReference type="SUPFAM" id="SSF53448">
    <property type="entry name" value="Nucleotide-diphospho-sugar transferases"/>
    <property type="match status" value="1"/>
</dbReference>
<protein>
    <submittedName>
        <fullName evidence="2">Glycosyltransferase family 2 protein</fullName>
    </submittedName>
</protein>
<dbReference type="PANTHER" id="PTHR22916">
    <property type="entry name" value="GLYCOSYLTRANSFERASE"/>
    <property type="match status" value="1"/>
</dbReference>
<dbReference type="GO" id="GO:0016758">
    <property type="term" value="F:hexosyltransferase activity"/>
    <property type="evidence" value="ECO:0007669"/>
    <property type="project" value="UniProtKB-ARBA"/>
</dbReference>
<dbReference type="AlphaFoldDB" id="A0A7M1AZA6"/>
<reference evidence="2 3" key="1">
    <citation type="submission" date="2019-06" db="EMBL/GenBank/DDBJ databases">
        <title>Sulfurimonas gotlandica sp. nov., a chemoautotrophic and psychrotolerant epsilonproteobacterium isolated from a pelagic redoxcline, and an emended description of the genus Sulfurimonas.</title>
        <authorList>
            <person name="Wang S."/>
            <person name="Jiang L."/>
            <person name="Shao Z."/>
        </authorList>
    </citation>
    <scope>NUCLEOTIDE SEQUENCE [LARGE SCALE GENOMIC DNA]</scope>
    <source>
        <strain evidence="2 3">S2-6</strain>
    </source>
</reference>
<accession>A0A7M1AZA6</accession>
<evidence type="ECO:0000259" key="1">
    <source>
        <dbReference type="Pfam" id="PF00535"/>
    </source>
</evidence>
<proteinExistence type="predicted"/>
<gene>
    <name evidence="2" type="ORF">FJR45_01175</name>
</gene>
<dbReference type="RefSeq" id="WP_193150994.1">
    <property type="nucleotide sequence ID" value="NZ_CP041235.1"/>
</dbReference>
<evidence type="ECO:0000313" key="3">
    <source>
        <dbReference type="Proteomes" id="UP000593719"/>
    </source>
</evidence>
<dbReference type="InterPro" id="IPR001173">
    <property type="entry name" value="Glyco_trans_2-like"/>
</dbReference>
<dbReference type="Proteomes" id="UP000593719">
    <property type="component" value="Chromosome"/>
</dbReference>
<dbReference type="KEGG" id="ssei:FJR45_01175"/>
<keyword evidence="2" id="KW-0808">Transferase</keyword>
<dbReference type="Pfam" id="PF00535">
    <property type="entry name" value="Glycos_transf_2"/>
    <property type="match status" value="1"/>
</dbReference>
<dbReference type="InterPro" id="IPR029044">
    <property type="entry name" value="Nucleotide-diphossugar_trans"/>
</dbReference>
<feature type="domain" description="Glycosyltransferase 2-like" evidence="1">
    <location>
        <begin position="7"/>
        <end position="112"/>
    </location>
</feature>
<keyword evidence="3" id="KW-1185">Reference proteome</keyword>
<sequence length="317" mass="37669">MKKTVAVLMATCNGEKYLKQQLDSIFSQTYQNFKLYISDDCSEDATIKIVQTYTDRYPEKITYTINEKNRGFVKNFEKLLSDCQEEYIALADQDDIWQPNKLELLMNAVLQLEALRQNSACLIHSDLSLIDQDGNQLHQSYFQFRHYKLKNSKDLGHILGPCGVMGNTLLLNKKLKKIVLPFPEQLDVHDYWIALHAELFGQRKTLHTQLVHYRIHNENSSNNAKTLRRNRKNKYFHRDFKLPYLETNRKYFLKLLLPKITNQKDSKTLKAFLKYLDFNHPGFLLYYHLIRYSLVKRDIIYRIKLLFKILLTKRYDA</sequence>
<evidence type="ECO:0000313" key="2">
    <source>
        <dbReference type="EMBL" id="QOP42636.1"/>
    </source>
</evidence>
<organism evidence="2 3">
    <name type="scientific">Sulfurimonas sediminis</name>
    <dbReference type="NCBI Taxonomy" id="2590020"/>
    <lineage>
        <taxon>Bacteria</taxon>
        <taxon>Pseudomonadati</taxon>
        <taxon>Campylobacterota</taxon>
        <taxon>Epsilonproteobacteria</taxon>
        <taxon>Campylobacterales</taxon>
        <taxon>Sulfurimonadaceae</taxon>
        <taxon>Sulfurimonas</taxon>
    </lineage>
</organism>
<dbReference type="PANTHER" id="PTHR22916:SF3">
    <property type="entry name" value="UDP-GLCNAC:BETAGAL BETA-1,3-N-ACETYLGLUCOSAMINYLTRANSFERASE-LIKE PROTEIN 1"/>
    <property type="match status" value="1"/>
</dbReference>
<name>A0A7M1AZA6_9BACT</name>